<feature type="transmembrane region" description="Helical" evidence="7">
    <location>
        <begin position="493"/>
        <end position="516"/>
    </location>
</feature>
<sequence>DVTRCTELYSWHGTGDPVEETLDNQEKGEPIRAPREHPAESESEKDWQQIRTESEEERITTESKEERTRTESEEERITTESKEERITTESKEERTRTESEEERITTESEEEQIRTKSEEEHLEQISLEGERLYDFWNESQMDHAERLWVSAPDLLEQSVTDVPPSYSKATGLDSVCDVDGLERRRLRIKTPEERSRGSLSSSREQLTASELLQSRLSLYYDEALAESDRFYTSQPQLLQLLFALYNLLVAHSEMLCYLLIILNHMVSASLLTLVLPVLIFLWAMLSVPRPSKRFWTTAIVYTEVTIVLKYFFQFGFFPFNQSLEVDRPKPFHPPNIIGVEKKDGYVHYDLVQLLALFFHRSILKCYGLWDEDASRLTSKASAFAENRSDGAEEVLEQSPCSSEKRPMESTHVRLRRQLSSALTSIQRQSSSTSQRSGSRAGLQSRPQLLLEKFREQLVRAKRFTLKTALGVYVPIKQFFHHLIHPEFSAVTDVYVLMFLADTVDFIIIVFGFWAFGKHSAAADITSSLSEDQVPEAFLVMVLIQFGTMVVDRALYLRKTVMGKVIFQVLLVFGIHFWMFFILPGVTERRFSQNLVAQLWYFVKCIYFGLSAYQIRCGYPTRVLGNFLTKSYNYLNLFLFQGFRLVPFLTELRAVMDWVWTDTTLSLSSWICLEDIYSHIFVLKCWRESERRYPQPRGQKKKKVVKYGMGGMIVMLLICIVWFPLLFMSLVKSVAGVVNKPLDVSLTITLAGFQPIFTMSAQQNQLKEMSPSDFSIFSSSYSYIPSALQFLEAYRPEDVTVAELEGSSNSLWTISPPSRKNLVELMSKQDQLPLTLSWSIQRNLSLGARSEFAVDKHVTYLDGNTKQDLIALLNGTRNTPVLIEQVFPCFIRAPSDSNAKPIDQLYEDGGYRSIELALERSQQGSEEIQEWWIVDQPQKNLLQPQSGLPSSTLSSAAGLRLYVFSDKVSPPSLGFLAGYGIMGLYASVVLVIGKFVREFFSGISHSIMFEELPCVDRILKLCTDIFLVRETGELELEEDLYAKLIFLYRSPETIIKWTRHKNN</sequence>
<dbReference type="InterPro" id="IPR056770">
    <property type="entry name" value="Piezo_THU9_anchor"/>
</dbReference>
<feature type="transmembrane region" description="Helical" evidence="7">
    <location>
        <begin position="266"/>
        <end position="285"/>
    </location>
</feature>
<organism evidence="11 12">
    <name type="scientific">Danionella cerebrum</name>
    <dbReference type="NCBI Taxonomy" id="2873325"/>
    <lineage>
        <taxon>Eukaryota</taxon>
        <taxon>Metazoa</taxon>
        <taxon>Chordata</taxon>
        <taxon>Craniata</taxon>
        <taxon>Vertebrata</taxon>
        <taxon>Euteleostomi</taxon>
        <taxon>Actinopterygii</taxon>
        <taxon>Neopterygii</taxon>
        <taxon>Teleostei</taxon>
        <taxon>Ostariophysi</taxon>
        <taxon>Cypriniformes</taxon>
        <taxon>Danionidae</taxon>
        <taxon>Danioninae</taxon>
        <taxon>Danionella</taxon>
    </lineage>
</organism>
<feature type="domain" description="Piezo THU9 and anchor" evidence="10">
    <location>
        <begin position="491"/>
        <end position="728"/>
    </location>
</feature>
<gene>
    <name evidence="11" type="ORF">DNTS_004431</name>
</gene>
<dbReference type="EMBL" id="SRMA01025192">
    <property type="protein sequence ID" value="TRY98052.1"/>
    <property type="molecule type" value="Genomic_DNA"/>
</dbReference>
<comment type="similarity">
    <text evidence="2">Belongs to the PIEZO (TC 1.A.75) family.</text>
</comment>
<proteinExistence type="inferred from homology"/>
<dbReference type="GO" id="GO:0016020">
    <property type="term" value="C:membrane"/>
    <property type="evidence" value="ECO:0007669"/>
    <property type="project" value="UniProtKB-SubCell"/>
</dbReference>
<feature type="transmembrane region" description="Helical" evidence="7">
    <location>
        <begin position="237"/>
        <end position="260"/>
    </location>
</feature>
<dbReference type="Proteomes" id="UP000316079">
    <property type="component" value="Unassembled WGS sequence"/>
</dbReference>
<keyword evidence="4 7" id="KW-1133">Transmembrane helix</keyword>
<evidence type="ECO:0000256" key="7">
    <source>
        <dbReference type="SAM" id="Phobius"/>
    </source>
</evidence>
<dbReference type="STRING" id="623744.A0A553R787"/>
<feature type="non-terminal residue" evidence="11">
    <location>
        <position position="1"/>
    </location>
</feature>
<evidence type="ECO:0000259" key="9">
    <source>
        <dbReference type="Pfam" id="PF23188"/>
    </source>
</evidence>
<evidence type="ECO:0000256" key="2">
    <source>
        <dbReference type="ARBA" id="ARBA00007821"/>
    </source>
</evidence>
<feature type="domain" description="Piezo non-specific cation channel cap" evidence="8">
    <location>
        <begin position="765"/>
        <end position="1058"/>
    </location>
</feature>
<dbReference type="Pfam" id="PF24874">
    <property type="entry name" value="Piezo_THU9_anchor"/>
    <property type="match status" value="1"/>
</dbReference>
<accession>A0A553R787</accession>
<feature type="compositionally biased region" description="Low complexity" evidence="6">
    <location>
        <begin position="424"/>
        <end position="439"/>
    </location>
</feature>
<dbReference type="InterPro" id="IPR027272">
    <property type="entry name" value="Piezo"/>
</dbReference>
<evidence type="ECO:0000256" key="1">
    <source>
        <dbReference type="ARBA" id="ARBA00004141"/>
    </source>
</evidence>
<dbReference type="AlphaFoldDB" id="A0A553R787"/>
<evidence type="ECO:0000256" key="4">
    <source>
        <dbReference type="ARBA" id="ARBA00022989"/>
    </source>
</evidence>
<name>A0A553R787_9TELE</name>
<feature type="transmembrane region" description="Helical" evidence="7">
    <location>
        <begin position="564"/>
        <end position="582"/>
    </location>
</feature>
<evidence type="ECO:0000313" key="11">
    <source>
        <dbReference type="EMBL" id="TRY98052.1"/>
    </source>
</evidence>
<evidence type="ECO:0000256" key="3">
    <source>
        <dbReference type="ARBA" id="ARBA00022692"/>
    </source>
</evidence>
<evidence type="ECO:0000256" key="5">
    <source>
        <dbReference type="ARBA" id="ARBA00023136"/>
    </source>
</evidence>
<keyword evidence="3 7" id="KW-0812">Transmembrane</keyword>
<dbReference type="OrthoDB" id="303066at2759"/>
<dbReference type="InterPro" id="IPR031334">
    <property type="entry name" value="Piezo_cap_dom"/>
</dbReference>
<comment type="caution">
    <text evidence="11">The sequence shown here is derived from an EMBL/GenBank/DDBJ whole genome shotgun (WGS) entry which is preliminary data.</text>
</comment>
<feature type="compositionally biased region" description="Basic and acidic residues" evidence="6">
    <location>
        <begin position="24"/>
        <end position="48"/>
    </location>
</feature>
<evidence type="ECO:0000259" key="8">
    <source>
        <dbReference type="Pfam" id="PF12166"/>
    </source>
</evidence>
<dbReference type="GO" id="GO:0008381">
    <property type="term" value="F:mechanosensitive monoatomic ion channel activity"/>
    <property type="evidence" value="ECO:0007669"/>
    <property type="project" value="InterPro"/>
</dbReference>
<dbReference type="PANTHER" id="PTHR47049:SF6">
    <property type="entry name" value="PIEZO-TYPE MECHANOSENSITIVE ION CHANNEL COMPONENT"/>
    <property type="match status" value="1"/>
</dbReference>
<feature type="transmembrane region" description="Helical" evidence="7">
    <location>
        <begin position="972"/>
        <end position="995"/>
    </location>
</feature>
<comment type="subcellular location">
    <subcellularLocation>
        <location evidence="1">Membrane</location>
        <topology evidence="1">Multi-pass membrane protein</topology>
    </subcellularLocation>
</comment>
<feature type="compositionally biased region" description="Basic and acidic residues" evidence="6">
    <location>
        <begin position="57"/>
        <end position="121"/>
    </location>
</feature>
<evidence type="ECO:0000259" key="10">
    <source>
        <dbReference type="Pfam" id="PF24874"/>
    </source>
</evidence>
<dbReference type="Pfam" id="PF23188">
    <property type="entry name" value="THU_Piezo1"/>
    <property type="match status" value="1"/>
</dbReference>
<dbReference type="PANTHER" id="PTHR47049">
    <property type="entry name" value="PIEZO-TYPE MECHANOSENSITIVE ION CHANNEL HOMOLOG"/>
    <property type="match status" value="1"/>
</dbReference>
<feature type="transmembrane region" description="Helical" evidence="7">
    <location>
        <begin position="706"/>
        <end position="730"/>
    </location>
</feature>
<feature type="domain" description="Piezo transmembrane helical unit" evidence="9">
    <location>
        <begin position="249"/>
        <end position="370"/>
    </location>
</feature>
<evidence type="ECO:0000313" key="12">
    <source>
        <dbReference type="Proteomes" id="UP000316079"/>
    </source>
</evidence>
<feature type="region of interest" description="Disordered" evidence="6">
    <location>
        <begin position="1"/>
        <end position="121"/>
    </location>
</feature>
<dbReference type="InterPro" id="IPR056768">
    <property type="entry name" value="THU_Piezo"/>
</dbReference>
<feature type="transmembrane region" description="Helical" evidence="7">
    <location>
        <begin position="594"/>
        <end position="612"/>
    </location>
</feature>
<keyword evidence="5 7" id="KW-0472">Membrane</keyword>
<protein>
    <submittedName>
        <fullName evidence="11">Uncharacterized protein</fullName>
    </submittedName>
</protein>
<keyword evidence="12" id="KW-1185">Reference proteome</keyword>
<feature type="region of interest" description="Disordered" evidence="6">
    <location>
        <begin position="421"/>
        <end position="443"/>
    </location>
</feature>
<evidence type="ECO:0000256" key="6">
    <source>
        <dbReference type="SAM" id="MobiDB-lite"/>
    </source>
</evidence>
<reference evidence="11 12" key="1">
    <citation type="journal article" date="2019" name="Sci. Data">
        <title>Hybrid genome assembly and annotation of Danionella translucida.</title>
        <authorList>
            <person name="Kadobianskyi M."/>
            <person name="Schulze L."/>
            <person name="Schuelke M."/>
            <person name="Judkewitz B."/>
        </authorList>
    </citation>
    <scope>NUCLEOTIDE SEQUENCE [LARGE SCALE GENOMIC DNA]</scope>
    <source>
        <strain evidence="11 12">Bolton</strain>
    </source>
</reference>
<feature type="transmembrane region" description="Helical" evidence="7">
    <location>
        <begin position="536"/>
        <end position="555"/>
    </location>
</feature>
<dbReference type="Pfam" id="PF12166">
    <property type="entry name" value="Piezo_cap"/>
    <property type="match status" value="1"/>
</dbReference>